<dbReference type="Gene3D" id="1.10.8.350">
    <property type="entry name" value="Bacterial muramidase"/>
    <property type="match status" value="1"/>
</dbReference>
<dbReference type="InterPro" id="IPR031304">
    <property type="entry name" value="SLT_2"/>
</dbReference>
<dbReference type="PANTHER" id="PTHR30163">
    <property type="entry name" value="MEMBRANE-BOUND LYTIC MUREIN TRANSGLYCOSYLASE B"/>
    <property type="match status" value="1"/>
</dbReference>
<dbReference type="EMBL" id="FNJC01000001">
    <property type="protein sequence ID" value="SDO01648.1"/>
    <property type="molecule type" value="Genomic_DNA"/>
</dbReference>
<organism evidence="3 4">
    <name type="scientific">Filomicrobium insigne</name>
    <dbReference type="NCBI Taxonomy" id="418854"/>
    <lineage>
        <taxon>Bacteria</taxon>
        <taxon>Pseudomonadati</taxon>
        <taxon>Pseudomonadota</taxon>
        <taxon>Alphaproteobacteria</taxon>
        <taxon>Hyphomicrobiales</taxon>
        <taxon>Hyphomicrobiaceae</taxon>
        <taxon>Filomicrobium</taxon>
    </lineage>
</organism>
<evidence type="ECO:0000313" key="3">
    <source>
        <dbReference type="EMBL" id="SDO01648.1"/>
    </source>
</evidence>
<comment type="caution">
    <text evidence="3">The sequence shown here is derived from an EMBL/GenBank/DDBJ whole genome shotgun (WGS) entry which is preliminary data.</text>
</comment>
<dbReference type="InterPro" id="IPR023346">
    <property type="entry name" value="Lysozyme-like_dom_sf"/>
</dbReference>
<feature type="domain" description="Transglycosylase SLT" evidence="2">
    <location>
        <begin position="45"/>
        <end position="346"/>
    </location>
</feature>
<dbReference type="InterPro" id="IPR036365">
    <property type="entry name" value="PGBD-like_sf"/>
</dbReference>
<accession>A0A1H0G427</accession>
<proteinExistence type="predicted"/>
<dbReference type="NCBIfam" id="TIGR02283">
    <property type="entry name" value="MltB_2"/>
    <property type="match status" value="1"/>
</dbReference>
<dbReference type="SUPFAM" id="SSF53955">
    <property type="entry name" value="Lysozyme-like"/>
    <property type="match status" value="1"/>
</dbReference>
<evidence type="ECO:0000313" key="4">
    <source>
        <dbReference type="Proteomes" id="UP000198795"/>
    </source>
</evidence>
<feature type="domain" description="Peptidoglycan binding-like" evidence="1">
    <location>
        <begin position="369"/>
        <end position="410"/>
    </location>
</feature>
<dbReference type="InterPro" id="IPR011970">
    <property type="entry name" value="MltB_2"/>
</dbReference>
<dbReference type="Pfam" id="PF13406">
    <property type="entry name" value="SLT_2"/>
    <property type="match status" value="1"/>
</dbReference>
<reference evidence="3 4" key="1">
    <citation type="submission" date="2016-10" db="EMBL/GenBank/DDBJ databases">
        <authorList>
            <person name="Varghese N."/>
            <person name="Submissions S."/>
        </authorList>
    </citation>
    <scope>NUCLEOTIDE SEQUENCE [LARGE SCALE GENOMIC DNA]</scope>
    <source>
        <strain evidence="3 4">CGMCC 1.6497</strain>
    </source>
</reference>
<sequence length="426" mass="47724">MQRMTIGRPADKLGARPFAFQALVVCMMLASFWSWSAPAQAREDFKTFLESLWPEARDKYGVSRQTFDKVVKSLKPDLSLPDLEIPGRQKTQVRQSEFTSEPSDYIDAAYLARLANTGQRLASEHKAALDRIEQEFGVDRYSVLAIFGRETAFGAYTPKHDAITVLATQAWTGRRKEMFRDEFLYALKLLEKGVPRNKMRASWAGAMGLTQFMPSEFFAHVHDMGGDGYADLFDSVPDALASAARQLKNKGWQRGQTWGYEVAIPETSDCSLEGPPGLRPLREWVALGYRRTGGREFPDAMLNENAYLMSPAGAHGPSFLALENFQVIRRYNTSDLYATFVGNLADRIAGGGDFHTRWEAIGPQRTALIRGIQQGLKDRGYGIEIVDGFIGSNTRRQVGRYQKDNGLRVDCWPSDAVLNHLQKTSG</sequence>
<dbReference type="Pfam" id="PF01471">
    <property type="entry name" value="PG_binding_1"/>
    <property type="match status" value="1"/>
</dbReference>
<dbReference type="PANTHER" id="PTHR30163:SF8">
    <property type="entry name" value="LYTIC MUREIN TRANSGLYCOSYLASE"/>
    <property type="match status" value="1"/>
</dbReference>
<dbReference type="InterPro" id="IPR043426">
    <property type="entry name" value="MltB-like"/>
</dbReference>
<evidence type="ECO:0000259" key="2">
    <source>
        <dbReference type="Pfam" id="PF13406"/>
    </source>
</evidence>
<dbReference type="Proteomes" id="UP000198795">
    <property type="component" value="Unassembled WGS sequence"/>
</dbReference>
<protein>
    <submittedName>
        <fullName evidence="3">Lytic murein transglycosylase</fullName>
    </submittedName>
</protein>
<dbReference type="InterPro" id="IPR002477">
    <property type="entry name" value="Peptidoglycan-bd-like"/>
</dbReference>
<evidence type="ECO:0000259" key="1">
    <source>
        <dbReference type="Pfam" id="PF01471"/>
    </source>
</evidence>
<dbReference type="Gene3D" id="1.10.101.10">
    <property type="entry name" value="PGBD-like superfamily/PGBD"/>
    <property type="match status" value="1"/>
</dbReference>
<gene>
    <name evidence="3" type="ORF">SAMN04488061_0047</name>
</gene>
<dbReference type="InterPro" id="IPR036366">
    <property type="entry name" value="PGBDSf"/>
</dbReference>
<dbReference type="Gene3D" id="1.10.530.10">
    <property type="match status" value="1"/>
</dbReference>
<keyword evidence="4" id="KW-1185">Reference proteome</keyword>
<name>A0A1H0G427_9HYPH</name>
<dbReference type="SUPFAM" id="SSF47090">
    <property type="entry name" value="PGBD-like"/>
    <property type="match status" value="1"/>
</dbReference>